<sequence>MEKMLLKQIKEDEVSIISSRSTDWTGSSTTLREFGPASGKALMAVGSLAIRGVESIRLQFRLQSKLRNIGELVRREDDYIPAEYYEDLLELQRFGLYSKSIRFHAWDLLLLLMERRRTERLVDIIMKWPSIEIQLMLRQLSVFKLSGWSLHPARLVRIYDVQSAEASQALNLQRDSSCAQSYRNILGSVLRKNPRIIHEILGAEEYIFLQTPSLPGDDRTDVPSLSRLFDYLAREYPRKRPDKWQLPLAARDFVDFLASGPAEQCQHVVNYIASHLRPVGIHTSFPKDIHAVIETHRNTGYRTSMHSAFALLWFTIHLALRSRMAFGMLLEADLLDIMRSIWTCGLLEADEDEDESTQTIREDMRTACCILLGVISSHRVFPNLASYLALEHTTWFLAIFSHFMDAYTTVDAVRLPACSEPPRDDRSDFYHELLNIVGVNDAHAGTPLNDEQEIAWKVLIHELDQRRETHVSSALLEFPSDHQKSMILRRLVDIRVNPRSIGLDHSEARARALQVIVKHISAEEPILSHQSIDVRIFAFILTNSAEVPVDLKKAFDIFFDLYSPEEPVQYTSLKLPRHVGYYIEYLRHVPREQILVVADYLTSVLLSYSNSDTPSESEEVHQMRLPQVLQILHLASYLSFQSDVASSTLLKCGVMDILSGLWTQTPSSILIYGHGGNFSMARNVLRMQCLLLLGALAQHSHDDILDIIKADPRRHCLTKTKHLDVLSSQLCIHVDDVGWYDVTTPLRSLLSSLGFSLPSLFQLANERPFLVHPWEHILDPFIDLKALDHQKVCASEEILKLCTFAPQESWWAVIQAGFNIQYRTQAVFKYMIREYLGCEDDHPWAIPPASRSALLSLSKTSEKYGFTTVNPVDRLMLFISATCIGTNASSFRVLENIGVEKLMDELLDGSFDFCGNPNDGQRMARAKECKWLRGYMLTLSAYEFGD</sequence>
<dbReference type="EMBL" id="OZ037950">
    <property type="protein sequence ID" value="CAL1713848.1"/>
    <property type="molecule type" value="Genomic_DNA"/>
</dbReference>
<protein>
    <submittedName>
        <fullName evidence="1">Uncharacterized protein</fullName>
    </submittedName>
</protein>
<dbReference type="Proteomes" id="UP001497453">
    <property type="component" value="Chromosome 7"/>
</dbReference>
<accession>A0ABP1E3Q2</accession>
<organism evidence="1 2">
    <name type="scientific">Somion occarium</name>
    <dbReference type="NCBI Taxonomy" id="3059160"/>
    <lineage>
        <taxon>Eukaryota</taxon>
        <taxon>Fungi</taxon>
        <taxon>Dikarya</taxon>
        <taxon>Basidiomycota</taxon>
        <taxon>Agaricomycotina</taxon>
        <taxon>Agaricomycetes</taxon>
        <taxon>Polyporales</taxon>
        <taxon>Cerrenaceae</taxon>
        <taxon>Somion</taxon>
    </lineage>
</organism>
<gene>
    <name evidence="1" type="ORF">GFSPODELE1_LOCUS9513</name>
</gene>
<reference evidence="2" key="1">
    <citation type="submission" date="2024-04" db="EMBL/GenBank/DDBJ databases">
        <authorList>
            <person name="Shaw F."/>
            <person name="Minotto A."/>
        </authorList>
    </citation>
    <scope>NUCLEOTIDE SEQUENCE [LARGE SCALE GENOMIC DNA]</scope>
</reference>
<evidence type="ECO:0000313" key="1">
    <source>
        <dbReference type="EMBL" id="CAL1713848.1"/>
    </source>
</evidence>
<name>A0ABP1E3Q2_9APHY</name>
<evidence type="ECO:0000313" key="2">
    <source>
        <dbReference type="Proteomes" id="UP001497453"/>
    </source>
</evidence>
<proteinExistence type="predicted"/>
<keyword evidence="2" id="KW-1185">Reference proteome</keyword>